<sequence>MSHPQATIHRVFELIEPIATVTFSELPTEAFLALGMRNYWDGYFAGRAAPLGQAPAEVVHAVFYNFADGEVARHIPWVWGKITPQEAIVVRERSSAAALRQMIGELADSPALVRTADLATRAAVSAPIEGRVLYAGLRALDLPQEPVARLWHATTLLREHRGDGHNAALLAHGIGGTEAHVLLALSLGMRAEEFGRLHHLPKARLATVVDGLRRRGLVDSAGGFTHAGRETKERIEARTDELAAPAYDVLSADELDDLVAGLEPIAAAVRAADD</sequence>
<organism evidence="1 2">
    <name type="scientific">Asanoa ferruginea</name>
    <dbReference type="NCBI Taxonomy" id="53367"/>
    <lineage>
        <taxon>Bacteria</taxon>
        <taxon>Bacillati</taxon>
        <taxon>Actinomycetota</taxon>
        <taxon>Actinomycetes</taxon>
        <taxon>Micromonosporales</taxon>
        <taxon>Micromonosporaceae</taxon>
        <taxon>Asanoa</taxon>
    </lineage>
</organism>
<evidence type="ECO:0000313" key="2">
    <source>
        <dbReference type="Proteomes" id="UP000256913"/>
    </source>
</evidence>
<dbReference type="Gene3D" id="1.10.10.10">
    <property type="entry name" value="Winged helix-like DNA-binding domain superfamily/Winged helix DNA-binding domain"/>
    <property type="match status" value="1"/>
</dbReference>
<reference evidence="1 2" key="1">
    <citation type="submission" date="2018-08" db="EMBL/GenBank/DDBJ databases">
        <title>Sequencing the genomes of 1000 actinobacteria strains.</title>
        <authorList>
            <person name="Klenk H.-P."/>
        </authorList>
    </citation>
    <scope>NUCLEOTIDE SEQUENCE [LARGE SCALE GENOMIC DNA]</scope>
    <source>
        <strain evidence="1 2">DSM 44099</strain>
    </source>
</reference>
<dbReference type="InterPro" id="IPR036388">
    <property type="entry name" value="WH-like_DNA-bd_sf"/>
</dbReference>
<dbReference type="OrthoDB" id="157052at2"/>
<proteinExistence type="predicted"/>
<dbReference type="EMBL" id="QUMQ01000001">
    <property type="protein sequence ID" value="REG01142.1"/>
    <property type="molecule type" value="Genomic_DNA"/>
</dbReference>
<dbReference type="InterPro" id="IPR036390">
    <property type="entry name" value="WH_DNA-bd_sf"/>
</dbReference>
<accession>A0A3D9ZVC3</accession>
<name>A0A3D9ZVC3_9ACTN</name>
<dbReference type="Pfam" id="PF21863">
    <property type="entry name" value="HTH_67"/>
    <property type="match status" value="1"/>
</dbReference>
<dbReference type="NCBIfam" id="NF047719">
    <property type="entry name" value="SCO6745_fam_HTH"/>
    <property type="match status" value="1"/>
</dbReference>
<dbReference type="Proteomes" id="UP000256913">
    <property type="component" value="Unassembled WGS sequence"/>
</dbReference>
<evidence type="ECO:0000313" key="1">
    <source>
        <dbReference type="EMBL" id="REG01142.1"/>
    </source>
</evidence>
<keyword evidence="2" id="KW-1185">Reference proteome</keyword>
<comment type="caution">
    <text evidence="1">The sequence shown here is derived from an EMBL/GenBank/DDBJ whole genome shotgun (WGS) entry which is preliminary data.</text>
</comment>
<dbReference type="InterPro" id="IPR054058">
    <property type="entry name" value="HTH_67"/>
</dbReference>
<dbReference type="SUPFAM" id="SSF46785">
    <property type="entry name" value="Winged helix' DNA-binding domain"/>
    <property type="match status" value="1"/>
</dbReference>
<dbReference type="AlphaFoldDB" id="A0A3D9ZVC3"/>
<protein>
    <submittedName>
        <fullName evidence="1">Uncharacterized protein</fullName>
    </submittedName>
</protein>
<gene>
    <name evidence="1" type="ORF">DFJ67_7219</name>
</gene>